<evidence type="ECO:0000256" key="5">
    <source>
        <dbReference type="ARBA" id="ARBA00023002"/>
    </source>
</evidence>
<evidence type="ECO:0000256" key="2">
    <source>
        <dbReference type="ARBA" id="ARBA00022630"/>
    </source>
</evidence>
<dbReference type="AlphaFoldDB" id="A0A845QF02"/>
<dbReference type="PANTHER" id="PTHR43821:SF1">
    <property type="entry name" value="NAD(P)H NITROREDUCTASE YDJA-RELATED"/>
    <property type="match status" value="1"/>
</dbReference>
<name>A0A845QF02_9HYPH</name>
<dbReference type="RefSeq" id="WP_027842027.1">
    <property type="nucleotide sequence ID" value="NZ_BMHN01000001.1"/>
</dbReference>
<feature type="binding site" evidence="8">
    <location>
        <position position="42"/>
    </location>
    <ligand>
        <name>FMN</name>
        <dbReference type="ChEBI" id="CHEBI:58210"/>
        <note>ligand shared between dimeric partners</note>
    </ligand>
</feature>
<comment type="cofactor">
    <cofactor evidence="8">
        <name>FMN</name>
        <dbReference type="ChEBI" id="CHEBI:58210"/>
    </cofactor>
    <text evidence="8">Binds 1 FMN per subunit.</text>
</comment>
<dbReference type="InterPro" id="IPR000415">
    <property type="entry name" value="Nitroreductase-like"/>
</dbReference>
<feature type="binding site" description="in other chain" evidence="8">
    <location>
        <begin position="140"/>
        <end position="142"/>
    </location>
    <ligand>
        <name>FMN</name>
        <dbReference type="ChEBI" id="CHEBI:58210"/>
        <note>ligand shared between dimeric partners</note>
    </ligand>
</feature>
<evidence type="ECO:0000313" key="11">
    <source>
        <dbReference type="Proteomes" id="UP000470384"/>
    </source>
</evidence>
<keyword evidence="11" id="KW-1185">Reference proteome</keyword>
<evidence type="ECO:0000256" key="4">
    <source>
        <dbReference type="ARBA" id="ARBA00022857"/>
    </source>
</evidence>
<dbReference type="InterPro" id="IPR052530">
    <property type="entry name" value="NAD(P)H_nitroreductase"/>
</dbReference>
<keyword evidence="6 7" id="KW-0520">NAD</keyword>
<dbReference type="Proteomes" id="UP000470384">
    <property type="component" value="Unassembled WGS sequence"/>
</dbReference>
<dbReference type="SUPFAM" id="SSF55469">
    <property type="entry name" value="FMN-dependent nitroreductase-like"/>
    <property type="match status" value="1"/>
</dbReference>
<accession>A0A845QF02</accession>
<dbReference type="InterPro" id="IPR029479">
    <property type="entry name" value="Nitroreductase"/>
</dbReference>
<dbReference type="CDD" id="cd02135">
    <property type="entry name" value="YdjA-like"/>
    <property type="match status" value="1"/>
</dbReference>
<evidence type="ECO:0000313" key="10">
    <source>
        <dbReference type="EMBL" id="NBG96858.1"/>
    </source>
</evidence>
<feature type="binding site" evidence="8">
    <location>
        <position position="46"/>
    </location>
    <ligand>
        <name>FMN</name>
        <dbReference type="ChEBI" id="CHEBI:58210"/>
        <note>ligand shared between dimeric partners</note>
    </ligand>
</feature>
<dbReference type="PANTHER" id="PTHR43821">
    <property type="entry name" value="NAD(P)H NITROREDUCTASE YDJA-RELATED"/>
    <property type="match status" value="1"/>
</dbReference>
<keyword evidence="4 7" id="KW-0521">NADP</keyword>
<evidence type="ECO:0000256" key="1">
    <source>
        <dbReference type="ARBA" id="ARBA00007118"/>
    </source>
</evidence>
<evidence type="ECO:0000256" key="6">
    <source>
        <dbReference type="ARBA" id="ARBA00023027"/>
    </source>
</evidence>
<protein>
    <recommendedName>
        <fullName evidence="7">Putative NAD(P)H nitroreductase</fullName>
        <ecNumber evidence="7">1.-.-.-</ecNumber>
    </recommendedName>
</protein>
<comment type="similarity">
    <text evidence="1 7">Belongs to the nitroreductase family.</text>
</comment>
<evidence type="ECO:0000259" key="9">
    <source>
        <dbReference type="Pfam" id="PF00881"/>
    </source>
</evidence>
<dbReference type="PIRSF" id="PIRSF000232">
    <property type="entry name" value="YdjA"/>
    <property type="match status" value="1"/>
</dbReference>
<dbReference type="GO" id="GO:0016491">
    <property type="term" value="F:oxidoreductase activity"/>
    <property type="evidence" value="ECO:0007669"/>
    <property type="project" value="UniProtKB-UniRule"/>
</dbReference>
<comment type="caution">
    <text evidence="10">The sequence shown here is derived from an EMBL/GenBank/DDBJ whole genome shotgun (WGS) entry which is preliminary data.</text>
</comment>
<dbReference type="GeneID" id="300654298"/>
<evidence type="ECO:0000256" key="3">
    <source>
        <dbReference type="ARBA" id="ARBA00022643"/>
    </source>
</evidence>
<organism evidence="10 11">
    <name type="scientific">Pyruvatibacter mobilis</name>
    <dbReference type="NCBI Taxonomy" id="1712261"/>
    <lineage>
        <taxon>Bacteria</taxon>
        <taxon>Pseudomonadati</taxon>
        <taxon>Pseudomonadota</taxon>
        <taxon>Alphaproteobacteria</taxon>
        <taxon>Hyphomicrobiales</taxon>
        <taxon>Parvibaculaceae</taxon>
        <taxon>Pyruvatibacter</taxon>
    </lineage>
</organism>
<dbReference type="Pfam" id="PF00881">
    <property type="entry name" value="Nitroreductase"/>
    <property type="match status" value="1"/>
</dbReference>
<dbReference type="Gene3D" id="3.40.109.10">
    <property type="entry name" value="NADH Oxidase"/>
    <property type="match status" value="1"/>
</dbReference>
<keyword evidence="5 7" id="KW-0560">Oxidoreductase</keyword>
<keyword evidence="2 7" id="KW-0285">Flavoprotein</keyword>
<evidence type="ECO:0000256" key="7">
    <source>
        <dbReference type="PIRNR" id="PIRNR000232"/>
    </source>
</evidence>
<keyword evidence="3 7" id="KW-0288">FMN</keyword>
<feature type="domain" description="Nitroreductase" evidence="9">
    <location>
        <begin position="12"/>
        <end position="170"/>
    </location>
</feature>
<sequence>MTDAANPTLDLLRTRRSIVARDMGQDGPSAEQLEDILRAGLRVPDHGKLAPWRFIVFEGTARKQFGGVLERAYLASGMPDEDDRRQFERERFLRAGAVVAVVSIVNPESKIPEWEQVLSAGAVCQNMLIAATAHGLAAQWLTEWYAYDDMVNQALRLHENERVAGYLYFGSVVNAPGERVRPDFEDKVSRWRPEI</sequence>
<proteinExistence type="inferred from homology"/>
<feature type="binding site" description="in other chain" evidence="8">
    <location>
        <begin position="15"/>
        <end position="17"/>
    </location>
    <ligand>
        <name>FMN</name>
        <dbReference type="ChEBI" id="CHEBI:58210"/>
        <note>ligand shared between dimeric partners</note>
    </ligand>
</feature>
<gene>
    <name evidence="10" type="ORF">GTQ45_14055</name>
</gene>
<dbReference type="EC" id="1.-.-.-" evidence="7"/>
<reference evidence="10 11" key="1">
    <citation type="journal article" date="2016" name="Int. J. Syst. Evol. Microbiol.">
        <title>Pyruvatibacter mobilis gen. nov., sp. nov., a marine bacterium from the culture broth of Picochlorum sp. 122.</title>
        <authorList>
            <person name="Wang G."/>
            <person name="Tang M."/>
            <person name="Wu H."/>
            <person name="Dai S."/>
            <person name="Li T."/>
            <person name="Chen C."/>
            <person name="He H."/>
            <person name="Fan J."/>
            <person name="Xiang W."/>
            <person name="Li X."/>
        </authorList>
    </citation>
    <scope>NUCLEOTIDE SEQUENCE [LARGE SCALE GENOMIC DNA]</scope>
    <source>
        <strain evidence="10 11">GYP-11</strain>
    </source>
</reference>
<dbReference type="InterPro" id="IPR026021">
    <property type="entry name" value="YdjA-like"/>
</dbReference>
<evidence type="ECO:0000256" key="8">
    <source>
        <dbReference type="PIRSR" id="PIRSR000232-1"/>
    </source>
</evidence>
<dbReference type="OrthoDB" id="9804207at2"/>
<dbReference type="EMBL" id="WXYQ01000012">
    <property type="protein sequence ID" value="NBG96858.1"/>
    <property type="molecule type" value="Genomic_DNA"/>
</dbReference>